<sequence length="56" mass="6525">MEMVKDPKWVSPFSSEKILATLSCRLEPSSPLAVDEEDMETRPEERDNFLSLLDRR</sequence>
<evidence type="ECO:0000313" key="2">
    <source>
        <dbReference type="EMBL" id="CAI8014855.1"/>
    </source>
</evidence>
<dbReference type="AlphaFoldDB" id="A0AA35RNJ5"/>
<comment type="caution">
    <text evidence="2">The sequence shown here is derived from an EMBL/GenBank/DDBJ whole genome shotgun (WGS) entry which is preliminary data.</text>
</comment>
<feature type="compositionally biased region" description="Basic and acidic residues" evidence="1">
    <location>
        <begin position="40"/>
        <end position="56"/>
    </location>
</feature>
<dbReference type="EMBL" id="CASHTH010001395">
    <property type="protein sequence ID" value="CAI8014855.1"/>
    <property type="molecule type" value="Genomic_DNA"/>
</dbReference>
<organism evidence="2 3">
    <name type="scientific">Geodia barretti</name>
    <name type="common">Barrett's horny sponge</name>
    <dbReference type="NCBI Taxonomy" id="519541"/>
    <lineage>
        <taxon>Eukaryota</taxon>
        <taxon>Metazoa</taxon>
        <taxon>Porifera</taxon>
        <taxon>Demospongiae</taxon>
        <taxon>Heteroscleromorpha</taxon>
        <taxon>Tetractinellida</taxon>
        <taxon>Astrophorina</taxon>
        <taxon>Geodiidae</taxon>
        <taxon>Geodia</taxon>
    </lineage>
</organism>
<protein>
    <submittedName>
        <fullName evidence="2">Uncharacterized protein</fullName>
    </submittedName>
</protein>
<feature type="region of interest" description="Disordered" evidence="1">
    <location>
        <begin position="31"/>
        <end position="56"/>
    </location>
</feature>
<accession>A0AA35RNJ5</accession>
<gene>
    <name evidence="2" type="ORF">GBAR_LOCUS9262</name>
</gene>
<reference evidence="2" key="1">
    <citation type="submission" date="2023-03" db="EMBL/GenBank/DDBJ databases">
        <authorList>
            <person name="Steffen K."/>
            <person name="Cardenas P."/>
        </authorList>
    </citation>
    <scope>NUCLEOTIDE SEQUENCE</scope>
</reference>
<name>A0AA35RNJ5_GEOBA</name>
<evidence type="ECO:0000256" key="1">
    <source>
        <dbReference type="SAM" id="MobiDB-lite"/>
    </source>
</evidence>
<evidence type="ECO:0000313" key="3">
    <source>
        <dbReference type="Proteomes" id="UP001174909"/>
    </source>
</evidence>
<keyword evidence="3" id="KW-1185">Reference proteome</keyword>
<dbReference type="Proteomes" id="UP001174909">
    <property type="component" value="Unassembled WGS sequence"/>
</dbReference>
<proteinExistence type="predicted"/>